<name>A0ABS5DXG0_9BURK</name>
<dbReference type="PANTHER" id="PTHR18866">
    <property type="entry name" value="CARBOXYLASE:PYRUVATE/ACETYL-COA/PROPIONYL-COA CARBOXYLASE"/>
    <property type="match status" value="1"/>
</dbReference>
<dbReference type="Gene3D" id="2.40.50.100">
    <property type="match status" value="1"/>
</dbReference>
<keyword evidence="4" id="KW-0436">Ligase</keyword>
<comment type="catalytic activity">
    <reaction evidence="13">
        <text>propanoyl-CoA + hydrogencarbonate + ATP = (S)-methylmalonyl-CoA + ADP + phosphate + H(+)</text>
        <dbReference type="Rhea" id="RHEA:23720"/>
        <dbReference type="ChEBI" id="CHEBI:15378"/>
        <dbReference type="ChEBI" id="CHEBI:17544"/>
        <dbReference type="ChEBI" id="CHEBI:30616"/>
        <dbReference type="ChEBI" id="CHEBI:43474"/>
        <dbReference type="ChEBI" id="CHEBI:57327"/>
        <dbReference type="ChEBI" id="CHEBI:57392"/>
        <dbReference type="ChEBI" id="CHEBI:456216"/>
        <dbReference type="EC" id="6.4.1.3"/>
    </reaction>
    <physiologicalReaction direction="left-to-right" evidence="13">
        <dbReference type="Rhea" id="RHEA:23721"/>
    </physiologicalReaction>
</comment>
<dbReference type="SMART" id="SM00878">
    <property type="entry name" value="Biotin_carb_C"/>
    <property type="match status" value="1"/>
</dbReference>
<keyword evidence="8" id="KW-0460">Magnesium</keyword>
<evidence type="ECO:0000256" key="5">
    <source>
        <dbReference type="ARBA" id="ARBA00022723"/>
    </source>
</evidence>
<evidence type="ECO:0000256" key="14">
    <source>
        <dbReference type="PROSITE-ProRule" id="PRU00409"/>
    </source>
</evidence>
<evidence type="ECO:0000256" key="9">
    <source>
        <dbReference type="ARBA" id="ARBA00022963"/>
    </source>
</evidence>
<comment type="pathway">
    <text evidence="2">Metabolic intermediate metabolism; propanoyl-CoA degradation; succinyl-CoA from propanoyl-CoA: step 1/3.</text>
</comment>
<dbReference type="PROSITE" id="PS50975">
    <property type="entry name" value="ATP_GRASP"/>
    <property type="match status" value="1"/>
</dbReference>
<keyword evidence="5" id="KW-0479">Metal-binding</keyword>
<dbReference type="InterPro" id="IPR011764">
    <property type="entry name" value="Biotin_carboxylation_dom"/>
</dbReference>
<evidence type="ECO:0000256" key="8">
    <source>
        <dbReference type="ARBA" id="ARBA00022842"/>
    </source>
</evidence>
<dbReference type="NCBIfam" id="NF006367">
    <property type="entry name" value="PRK08591.1"/>
    <property type="match status" value="1"/>
</dbReference>
<dbReference type="InterPro" id="IPR011054">
    <property type="entry name" value="Rudment_hybrid_motif"/>
</dbReference>
<dbReference type="InterPro" id="IPR005481">
    <property type="entry name" value="BC-like_N"/>
</dbReference>
<gene>
    <name evidence="18" type="ORF">KAK11_10920</name>
</gene>
<dbReference type="PROSITE" id="PS00188">
    <property type="entry name" value="BIOTIN"/>
    <property type="match status" value="1"/>
</dbReference>
<evidence type="ECO:0000256" key="4">
    <source>
        <dbReference type="ARBA" id="ARBA00022598"/>
    </source>
</evidence>
<dbReference type="InterPro" id="IPR001882">
    <property type="entry name" value="Biotin_BS"/>
</dbReference>
<evidence type="ECO:0000256" key="11">
    <source>
        <dbReference type="ARBA" id="ARBA00023211"/>
    </source>
</evidence>
<evidence type="ECO:0000313" key="19">
    <source>
        <dbReference type="Proteomes" id="UP000672097"/>
    </source>
</evidence>
<comment type="caution">
    <text evidence="18">The sequence shown here is derived from an EMBL/GenBank/DDBJ whole genome shotgun (WGS) entry which is preliminary data.</text>
</comment>
<dbReference type="InterPro" id="IPR005479">
    <property type="entry name" value="CPAse_ATP-bd"/>
</dbReference>
<dbReference type="PANTHER" id="PTHR18866:SF33">
    <property type="entry name" value="METHYLCROTONOYL-COA CARBOXYLASE SUBUNIT ALPHA, MITOCHONDRIAL-RELATED"/>
    <property type="match status" value="1"/>
</dbReference>
<dbReference type="SUPFAM" id="SSF51246">
    <property type="entry name" value="Rudiment single hybrid motif"/>
    <property type="match status" value="1"/>
</dbReference>
<keyword evidence="9" id="KW-0442">Lipid degradation</keyword>
<dbReference type="PROSITE" id="PS00867">
    <property type="entry name" value="CPSASE_2"/>
    <property type="match status" value="1"/>
</dbReference>
<evidence type="ECO:0000256" key="3">
    <source>
        <dbReference type="ARBA" id="ARBA00013050"/>
    </source>
</evidence>
<keyword evidence="10" id="KW-0443">Lipid metabolism</keyword>
<dbReference type="InterPro" id="IPR000089">
    <property type="entry name" value="Biotin_lipoyl"/>
</dbReference>
<evidence type="ECO:0000256" key="10">
    <source>
        <dbReference type="ARBA" id="ARBA00023098"/>
    </source>
</evidence>
<accession>A0ABS5DXG0</accession>
<dbReference type="InterPro" id="IPR016185">
    <property type="entry name" value="PreATP-grasp_dom_sf"/>
</dbReference>
<keyword evidence="19" id="KW-1185">Reference proteome</keyword>
<proteinExistence type="predicted"/>
<dbReference type="Gene3D" id="3.30.470.20">
    <property type="entry name" value="ATP-grasp fold, B domain"/>
    <property type="match status" value="1"/>
</dbReference>
<comment type="cofactor">
    <cofactor evidence="1">
        <name>biotin</name>
        <dbReference type="ChEBI" id="CHEBI:57586"/>
    </cofactor>
</comment>
<dbReference type="InterPro" id="IPR011053">
    <property type="entry name" value="Single_hybrid_motif"/>
</dbReference>
<evidence type="ECO:0000256" key="13">
    <source>
        <dbReference type="ARBA" id="ARBA00049495"/>
    </source>
</evidence>
<reference evidence="18 19" key="1">
    <citation type="submission" date="2021-04" db="EMBL/GenBank/DDBJ databases">
        <title>The genome sequence of type strain Ideonella paludis KCTC 32238.</title>
        <authorList>
            <person name="Liu Y."/>
        </authorList>
    </citation>
    <scope>NUCLEOTIDE SEQUENCE [LARGE SCALE GENOMIC DNA]</scope>
    <source>
        <strain evidence="18 19">KCTC 32238</strain>
    </source>
</reference>
<dbReference type="Pfam" id="PF00289">
    <property type="entry name" value="Biotin_carb_N"/>
    <property type="match status" value="1"/>
</dbReference>
<feature type="domain" description="Lipoyl-binding" evidence="15">
    <location>
        <begin position="616"/>
        <end position="691"/>
    </location>
</feature>
<dbReference type="RefSeq" id="WP_210809149.1">
    <property type="nucleotide sequence ID" value="NZ_JAGQDG010000004.1"/>
</dbReference>
<feature type="domain" description="ATP-grasp" evidence="16">
    <location>
        <begin position="120"/>
        <end position="317"/>
    </location>
</feature>
<keyword evidence="12" id="KW-0092">Biotin</keyword>
<evidence type="ECO:0000256" key="7">
    <source>
        <dbReference type="ARBA" id="ARBA00022840"/>
    </source>
</evidence>
<evidence type="ECO:0000259" key="15">
    <source>
        <dbReference type="PROSITE" id="PS50968"/>
    </source>
</evidence>
<evidence type="ECO:0000256" key="1">
    <source>
        <dbReference type="ARBA" id="ARBA00001953"/>
    </source>
</evidence>
<dbReference type="EC" id="6.4.1.3" evidence="3"/>
<dbReference type="Pfam" id="PF18140">
    <property type="entry name" value="PCC_BT"/>
    <property type="match status" value="1"/>
</dbReference>
<dbReference type="PROSITE" id="PS00866">
    <property type="entry name" value="CPSASE_1"/>
    <property type="match status" value="1"/>
</dbReference>
<keyword evidence="11" id="KW-0464">Manganese</keyword>
<dbReference type="CDD" id="cd06850">
    <property type="entry name" value="biotinyl_domain"/>
    <property type="match status" value="1"/>
</dbReference>
<evidence type="ECO:0000259" key="16">
    <source>
        <dbReference type="PROSITE" id="PS50975"/>
    </source>
</evidence>
<protein>
    <recommendedName>
        <fullName evidence="3">propionyl-CoA carboxylase</fullName>
        <ecNumber evidence="3">6.4.1.3</ecNumber>
    </recommendedName>
</protein>
<dbReference type="InterPro" id="IPR005482">
    <property type="entry name" value="Biotin_COase_C"/>
</dbReference>
<dbReference type="Proteomes" id="UP000672097">
    <property type="component" value="Unassembled WGS sequence"/>
</dbReference>
<dbReference type="Pfam" id="PF02786">
    <property type="entry name" value="CPSase_L_D2"/>
    <property type="match status" value="1"/>
</dbReference>
<dbReference type="SUPFAM" id="SSF52440">
    <property type="entry name" value="PreATP-grasp domain"/>
    <property type="match status" value="1"/>
</dbReference>
<feature type="domain" description="Biotin carboxylation" evidence="17">
    <location>
        <begin position="1"/>
        <end position="465"/>
    </location>
</feature>
<keyword evidence="6 14" id="KW-0547">Nucleotide-binding</keyword>
<keyword evidence="7 14" id="KW-0067">ATP-binding</keyword>
<evidence type="ECO:0000313" key="18">
    <source>
        <dbReference type="EMBL" id="MBQ0935837.1"/>
    </source>
</evidence>
<dbReference type="Gene3D" id="3.30.700.30">
    <property type="match status" value="1"/>
</dbReference>
<dbReference type="InterPro" id="IPR041265">
    <property type="entry name" value="PCC_BT"/>
</dbReference>
<organism evidence="18 19">
    <name type="scientific">Ideonella paludis</name>
    <dbReference type="NCBI Taxonomy" id="1233411"/>
    <lineage>
        <taxon>Bacteria</taxon>
        <taxon>Pseudomonadati</taxon>
        <taxon>Pseudomonadota</taxon>
        <taxon>Betaproteobacteria</taxon>
        <taxon>Burkholderiales</taxon>
        <taxon>Sphaerotilaceae</taxon>
        <taxon>Ideonella</taxon>
    </lineage>
</organism>
<dbReference type="PROSITE" id="PS50968">
    <property type="entry name" value="BIOTINYL_LIPOYL"/>
    <property type="match status" value="1"/>
</dbReference>
<sequence>MFKKILIANRGEIACRVIKTAKKMGIATVAVYSEADKDARHVALADEAVLLGPAPSRESYLVADKIIAACKATGAEAVHPGYGFLSENEGFAKRCEEEGIAFIGPKHYSIAAMGDKIASKKLANEAKVNTIPGYNDAIDTPEQAVEIAKGIGYPVMIKASAGGGGKGLRVAFNDKEAFEGFSSCRNEARNSFGDDRVFIEKYVLEPRHIEIQVLGDSHGNVVYLHERECSIQRRHQKVIEEAPSPFISEATRKAMGEQAVALAKAVKYQSAGTVEFVVGKDQDFYFLEMNTRLQVEHPVTECITGLDLVEQMIRVAAGEKLGFTQADLKREGWAIECRINAEDPFRNFLPSTGRLVRYQPPAQQLEQSVQTLQGAAYADGKFGGVRVDTGVYEGGEIPMFYDSMIAKLIVHGKDRNDAIAKMREALNGFVIRGISSNIPFQAALLAHPKFVTGAFNTGFIAEHYAQGFKAEDVPHDDPLFLVALAAFVRRKARERAARISGQLPGHGVQDGPDLVVVQLGAEGQHTHHEVKVPVFDNVRGAADVQVGGKTYAIQSQTKLGELLMTGTVNGKAFSAQVERVAGKNPLALRVVHNGTQLDALVLLPRAAELFKLMPYKAPPDLSKFLLSPMPGLLVDVAVSVGQKVLAGEKLAVIEAMKMENILVATQDCVVKEVRASKGESLSVDQAILSFE</sequence>
<dbReference type="PROSITE" id="PS50979">
    <property type="entry name" value="BC"/>
    <property type="match status" value="1"/>
</dbReference>
<dbReference type="SUPFAM" id="SSF51230">
    <property type="entry name" value="Single hybrid motif"/>
    <property type="match status" value="1"/>
</dbReference>
<dbReference type="Pfam" id="PF00364">
    <property type="entry name" value="Biotin_lipoyl"/>
    <property type="match status" value="1"/>
</dbReference>
<evidence type="ECO:0000256" key="12">
    <source>
        <dbReference type="ARBA" id="ARBA00023267"/>
    </source>
</evidence>
<dbReference type="EMBL" id="JAGQDG010000004">
    <property type="protein sequence ID" value="MBQ0935837.1"/>
    <property type="molecule type" value="Genomic_DNA"/>
</dbReference>
<dbReference type="InterPro" id="IPR011761">
    <property type="entry name" value="ATP-grasp"/>
</dbReference>
<evidence type="ECO:0000256" key="2">
    <source>
        <dbReference type="ARBA" id="ARBA00005060"/>
    </source>
</evidence>
<evidence type="ECO:0000259" key="17">
    <source>
        <dbReference type="PROSITE" id="PS50979"/>
    </source>
</evidence>
<dbReference type="SUPFAM" id="SSF56059">
    <property type="entry name" value="Glutathione synthetase ATP-binding domain-like"/>
    <property type="match status" value="1"/>
</dbReference>
<evidence type="ECO:0000256" key="6">
    <source>
        <dbReference type="ARBA" id="ARBA00022741"/>
    </source>
</evidence>
<dbReference type="Pfam" id="PF02785">
    <property type="entry name" value="Biotin_carb_C"/>
    <property type="match status" value="1"/>
</dbReference>
<dbReference type="InterPro" id="IPR050856">
    <property type="entry name" value="Biotin_carboxylase_complex"/>
</dbReference>